<evidence type="ECO:0000313" key="1">
    <source>
        <dbReference type="EMBL" id="CAK9162944.1"/>
    </source>
</evidence>
<organism evidence="1 2">
    <name type="scientific">Ilex paraguariensis</name>
    <name type="common">yerba mate</name>
    <dbReference type="NCBI Taxonomy" id="185542"/>
    <lineage>
        <taxon>Eukaryota</taxon>
        <taxon>Viridiplantae</taxon>
        <taxon>Streptophyta</taxon>
        <taxon>Embryophyta</taxon>
        <taxon>Tracheophyta</taxon>
        <taxon>Spermatophyta</taxon>
        <taxon>Magnoliopsida</taxon>
        <taxon>eudicotyledons</taxon>
        <taxon>Gunneridae</taxon>
        <taxon>Pentapetalae</taxon>
        <taxon>asterids</taxon>
        <taxon>campanulids</taxon>
        <taxon>Aquifoliales</taxon>
        <taxon>Aquifoliaceae</taxon>
        <taxon>Ilex</taxon>
    </lineage>
</organism>
<protein>
    <submittedName>
        <fullName evidence="1">Uncharacterized protein</fullName>
    </submittedName>
</protein>
<reference evidence="1 2" key="1">
    <citation type="submission" date="2024-02" db="EMBL/GenBank/DDBJ databases">
        <authorList>
            <person name="Vignale AGUSTIN F."/>
            <person name="Sosa J E."/>
            <person name="Modenutti C."/>
        </authorList>
    </citation>
    <scope>NUCLEOTIDE SEQUENCE [LARGE SCALE GENOMIC DNA]</scope>
</reference>
<evidence type="ECO:0000313" key="2">
    <source>
        <dbReference type="Proteomes" id="UP001642360"/>
    </source>
</evidence>
<dbReference type="EMBL" id="CAUOFW020003947">
    <property type="protein sequence ID" value="CAK9162944.1"/>
    <property type="molecule type" value="Genomic_DNA"/>
</dbReference>
<accession>A0ABC8T0H1</accession>
<gene>
    <name evidence="1" type="ORF">ILEXP_LOCUS31903</name>
</gene>
<dbReference type="AlphaFoldDB" id="A0ABC8T0H1"/>
<name>A0ABC8T0H1_9AQUA</name>
<sequence length="160" mass="18161">MKRKCTRLTDLNVDVLKKIMIHVAESSDGATNIARMLPVCRVFSELAEDREIVKAVVFDRVKRSGIHGSFWQQNGLLVRCLRSGNVTACDILCKYGQILGATLRAHRGALLWRNMITMSRARAVGIVNTRARLKSFQSSVEECWKLFDAVDVDIQKFMEF</sequence>
<dbReference type="Proteomes" id="UP001642360">
    <property type="component" value="Unassembled WGS sequence"/>
</dbReference>
<proteinExistence type="predicted"/>
<comment type="caution">
    <text evidence="1">The sequence shown here is derived from an EMBL/GenBank/DDBJ whole genome shotgun (WGS) entry which is preliminary data.</text>
</comment>
<keyword evidence="2" id="KW-1185">Reference proteome</keyword>